<sequence>MYDGQLYRLRKEALGNPHHQGSSSRGGRGNGRGRGGSSRGGHGSHGRGGRDPIYTDRRSENLSPNVPPHTSGRSPKIFFNDARRGVRSNARVDAVISSLRARAEVAIQAPRRVAETVTAEQRGRTSANAGPSRRPQAPIPRPTFVLASQDAFLAYAGFNSAPSQQTVPPPAVQSPSRQPSLGVTSKEDHEVPVGRVTVCPPQASQVTDSSGSKAQQNDQHQNSKRKKVTFHGTLINENQPQTLQNGDVGLEGSRWASNNPAAEQPQLTTTAPTRSPIPKPNTLATYGRTVLRDNLVQIAKGRGSLIRGYARLVKNNPQRDRYFTLELDVGSDRNFLKEEVRDSDLFTCESTIIKYRANRDENGSATKSAITWTIKFQMPYQSWTFYNPVASNPNARNRLEQPDVISNPDSDADPAPVTHDQPSKPVEELDTVHKTEETASADATERTPADTVTLQADHASTLLRPAVETDFQSTAASAGSDRMSISNGSLIFQQEPDATPSSPQRTASSEWPLIQPIADASLAGLLDKYQPGGSNRISSQAWSEMNEVAGFEPLVSLGHDEPESGSLHPMIQALLNMDDTQLIQGTLDYIEHDAGGSFLDQLSVMVAKWNIPPAIDLTGEEILSSPQYQEAAENLVGSRLCHSETFSMMPDIVTIGYTTEKTRKVLKKAIAQRDFQDRSERGTASQSLSAFSQPETGLSISQHGAESVMEQGPQQSKTEDMASYVKADGPRITYSPEDLLSLRRSASRFKIELISKEVVGYVVRLPAEGKSINPANIIGTTKSGIPIVVGRDHFSRTRSNTGGPAFKPTTTVGAWQDYSVAQSGESAELPRNIVAVDEYEASSVQSKEAAASKLVVQNVSSSQISRTSTPNKKELVLAPPKPANAIQTQETDMALWSALLTTVRDNKKEEQLRPMSSGKLQTPLVSSRGLNLSKENKEDPSTTEPEQDVPLTKSEQKSSTMNAEQDSSTVQCEDITAPDTCSADLQPPSQGQAQLLSFSAMYERIKESLFNSPLALSSRSQSMTSTTQSVANIIKSETGSIPPTPTLAVTASYSSSEFKVEPSIIASPEAQAPASLAPPPAISDQTVSSVKFESPIVELSSVPLYLEKVEPAPASVVSEIKNVMKDELEHAPTFVHTQPTELKTESETPKTSQTAASVPQVPGKTSLLGNVTNKDLKGILGLKASRWASDASAPQAPVPKAQALQAPALQIPAASTRPPPLPMIPATPIYPVYPPYTYGPPQTFGNVLASPPPVHVTMANHPPALHTVIIPDPMRPGCYMEVTGISKESPTLQPMQPMIDAPNRQENVPFFQQHSPAMPLATDMYHGHRSNKSSGSDFNLNPSNTPFTPSRGGGSNAISPQERAALSPVRQGEDVQAKLQSRLNSSLACRSPGA</sequence>
<feature type="region of interest" description="Disordered" evidence="1">
    <location>
        <begin position="162"/>
        <end position="283"/>
    </location>
</feature>
<feature type="compositionally biased region" description="Basic and acidic residues" evidence="1">
    <location>
        <begin position="48"/>
        <end position="60"/>
    </location>
</feature>
<feature type="compositionally biased region" description="Polar residues" evidence="1">
    <location>
        <begin position="255"/>
        <end position="273"/>
    </location>
</feature>
<dbReference type="STRING" id="1149755.A0A2J6RZL0"/>
<dbReference type="EMBL" id="KZ613941">
    <property type="protein sequence ID" value="PMD43948.1"/>
    <property type="molecule type" value="Genomic_DNA"/>
</dbReference>
<feature type="compositionally biased region" description="Polar residues" evidence="1">
    <location>
        <begin position="173"/>
        <end position="183"/>
    </location>
</feature>
<gene>
    <name evidence="2" type="ORF">L207DRAFT_268047</name>
</gene>
<dbReference type="Proteomes" id="UP000235786">
    <property type="component" value="Unassembled WGS sequence"/>
</dbReference>
<feature type="compositionally biased region" description="Polar residues" evidence="1">
    <location>
        <begin position="957"/>
        <end position="971"/>
    </location>
</feature>
<evidence type="ECO:0000313" key="2">
    <source>
        <dbReference type="EMBL" id="PMD43948.1"/>
    </source>
</evidence>
<feature type="region of interest" description="Disordered" evidence="1">
    <location>
        <begin position="1322"/>
        <end position="1394"/>
    </location>
</feature>
<protein>
    <submittedName>
        <fullName evidence="2">Uncharacterized protein</fullName>
    </submittedName>
</protein>
<feature type="compositionally biased region" description="Polar residues" evidence="1">
    <location>
        <begin position="918"/>
        <end position="930"/>
    </location>
</feature>
<feature type="region of interest" description="Disordered" evidence="1">
    <location>
        <begin position="1138"/>
        <end position="1169"/>
    </location>
</feature>
<dbReference type="OrthoDB" id="3543352at2759"/>
<feature type="compositionally biased region" description="Polar residues" evidence="1">
    <location>
        <begin position="1332"/>
        <end position="1348"/>
    </location>
</feature>
<feature type="region of interest" description="Disordered" evidence="1">
    <location>
        <begin position="676"/>
        <end position="722"/>
    </location>
</feature>
<evidence type="ECO:0000256" key="1">
    <source>
        <dbReference type="SAM" id="MobiDB-lite"/>
    </source>
</evidence>
<keyword evidence="3" id="KW-1185">Reference proteome</keyword>
<feature type="compositionally biased region" description="Polar residues" evidence="1">
    <location>
        <begin position="235"/>
        <end position="245"/>
    </location>
</feature>
<feature type="region of interest" description="Disordered" evidence="1">
    <location>
        <begin position="908"/>
        <end position="972"/>
    </location>
</feature>
<feature type="compositionally biased region" description="Polar residues" evidence="1">
    <location>
        <begin position="202"/>
        <end position="220"/>
    </location>
</feature>
<organism evidence="2 3">
    <name type="scientific">Hyaloscypha variabilis (strain UAMH 11265 / GT02V1 / F)</name>
    <name type="common">Meliniomyces variabilis</name>
    <dbReference type="NCBI Taxonomy" id="1149755"/>
    <lineage>
        <taxon>Eukaryota</taxon>
        <taxon>Fungi</taxon>
        <taxon>Dikarya</taxon>
        <taxon>Ascomycota</taxon>
        <taxon>Pezizomycotina</taxon>
        <taxon>Leotiomycetes</taxon>
        <taxon>Helotiales</taxon>
        <taxon>Hyaloscyphaceae</taxon>
        <taxon>Hyaloscypha</taxon>
        <taxon>Hyaloscypha variabilis</taxon>
    </lineage>
</organism>
<feature type="compositionally biased region" description="Gly residues" evidence="1">
    <location>
        <begin position="24"/>
        <end position="41"/>
    </location>
</feature>
<feature type="region of interest" description="Disordered" evidence="1">
    <location>
        <begin position="1"/>
        <end position="77"/>
    </location>
</feature>
<feature type="compositionally biased region" description="Basic and acidic residues" evidence="1">
    <location>
        <begin position="421"/>
        <end position="432"/>
    </location>
</feature>
<feature type="compositionally biased region" description="Polar residues" evidence="1">
    <location>
        <begin position="682"/>
        <end position="704"/>
    </location>
</feature>
<reference evidence="2 3" key="1">
    <citation type="submission" date="2016-04" db="EMBL/GenBank/DDBJ databases">
        <title>A degradative enzymes factory behind the ericoid mycorrhizal symbiosis.</title>
        <authorList>
            <consortium name="DOE Joint Genome Institute"/>
            <person name="Martino E."/>
            <person name="Morin E."/>
            <person name="Grelet G."/>
            <person name="Kuo A."/>
            <person name="Kohler A."/>
            <person name="Daghino S."/>
            <person name="Barry K."/>
            <person name="Choi C."/>
            <person name="Cichocki N."/>
            <person name="Clum A."/>
            <person name="Copeland A."/>
            <person name="Hainaut M."/>
            <person name="Haridas S."/>
            <person name="Labutti K."/>
            <person name="Lindquist E."/>
            <person name="Lipzen A."/>
            <person name="Khouja H.-R."/>
            <person name="Murat C."/>
            <person name="Ohm R."/>
            <person name="Olson A."/>
            <person name="Spatafora J."/>
            <person name="Veneault-Fourrey C."/>
            <person name="Henrissat B."/>
            <person name="Grigoriev I."/>
            <person name="Martin F."/>
            <person name="Perotto S."/>
        </authorList>
    </citation>
    <scope>NUCLEOTIDE SEQUENCE [LARGE SCALE GENOMIC DNA]</scope>
    <source>
        <strain evidence="2 3">F</strain>
    </source>
</reference>
<proteinExistence type="predicted"/>
<accession>A0A2J6RZL0</accession>
<feature type="compositionally biased region" description="Polar residues" evidence="1">
    <location>
        <begin position="1378"/>
        <end position="1388"/>
    </location>
</feature>
<feature type="region of interest" description="Disordered" evidence="1">
    <location>
        <begin position="116"/>
        <end position="138"/>
    </location>
</feature>
<evidence type="ECO:0000313" key="3">
    <source>
        <dbReference type="Proteomes" id="UP000235786"/>
    </source>
</evidence>
<feature type="region of interest" description="Disordered" evidence="1">
    <location>
        <begin position="394"/>
        <end position="432"/>
    </location>
</feature>
<name>A0A2J6RZL0_HYAVF</name>